<dbReference type="InterPro" id="IPR023401">
    <property type="entry name" value="ODC_N"/>
</dbReference>
<proteinExistence type="predicted"/>
<dbReference type="InterPro" id="IPR003462">
    <property type="entry name" value="ODC_Mu_crystall"/>
</dbReference>
<dbReference type="EMBL" id="JBHLUH010000019">
    <property type="protein sequence ID" value="MFC0528673.1"/>
    <property type="molecule type" value="Genomic_DNA"/>
</dbReference>
<reference evidence="1 2" key="1">
    <citation type="submission" date="2024-09" db="EMBL/GenBank/DDBJ databases">
        <authorList>
            <person name="Sun Q."/>
            <person name="Mori K."/>
        </authorList>
    </citation>
    <scope>NUCLEOTIDE SEQUENCE [LARGE SCALE GENOMIC DNA]</scope>
    <source>
        <strain evidence="1 2">TBRC 3947</strain>
    </source>
</reference>
<sequence length="312" mass="32637">MDGAELAATLKMEDAVRAIEDAIRDGLDPAADIPRSAVRLRNGHALLMPSEDHSRIGLKVAMVADGVPDRGALRIQATYLVFDADSLALTAMLDGTELTRIRTAAVSMAAIRPALPRLQTGANVVVFGSGPQALAHIDALSSTLPFGIASLTVAVRGVVSENERLGDQDALCLSSDSAELRDRLQTADVVVAATTAREPLFDDLHVGLQPVVIAVGSHEPGARELPSGLLRRSLVVVEDVETSRREAGDIIQAIDEGALDPHDIVSLASVVSAAVPIPAGCPYVFKSTGMSWEDLVVANAALARPNRDPGGS</sequence>
<evidence type="ECO:0000313" key="1">
    <source>
        <dbReference type="EMBL" id="MFC0528673.1"/>
    </source>
</evidence>
<dbReference type="Gene3D" id="3.30.1780.10">
    <property type="entry name" value="ornithine cyclodeaminase, domain 1"/>
    <property type="match status" value="1"/>
</dbReference>
<keyword evidence="2" id="KW-1185">Reference proteome</keyword>
<accession>A0ABV6M2E3</accession>
<dbReference type="SUPFAM" id="SSF51735">
    <property type="entry name" value="NAD(P)-binding Rossmann-fold domains"/>
    <property type="match status" value="1"/>
</dbReference>
<name>A0ABV6M2E3_9ACTN</name>
<dbReference type="Gene3D" id="3.40.50.720">
    <property type="entry name" value="NAD(P)-binding Rossmann-like Domain"/>
    <property type="match status" value="1"/>
</dbReference>
<dbReference type="PANTHER" id="PTHR13812">
    <property type="entry name" value="KETIMINE REDUCTASE MU-CRYSTALLIN"/>
    <property type="match status" value="1"/>
</dbReference>
<dbReference type="InterPro" id="IPR036291">
    <property type="entry name" value="NAD(P)-bd_dom_sf"/>
</dbReference>
<protein>
    <submittedName>
        <fullName evidence="1">Ornithine cyclodeaminase family protein</fullName>
    </submittedName>
</protein>
<dbReference type="Pfam" id="PF02423">
    <property type="entry name" value="OCD_Mu_crystall"/>
    <property type="match status" value="1"/>
</dbReference>
<gene>
    <name evidence="1" type="ORF">ACFFIA_13470</name>
</gene>
<dbReference type="RefSeq" id="WP_377250541.1">
    <property type="nucleotide sequence ID" value="NZ_JBHLUH010000019.1"/>
</dbReference>
<dbReference type="Proteomes" id="UP001589867">
    <property type="component" value="Unassembled WGS sequence"/>
</dbReference>
<evidence type="ECO:0000313" key="2">
    <source>
        <dbReference type="Proteomes" id="UP001589867"/>
    </source>
</evidence>
<comment type="caution">
    <text evidence="1">The sequence shown here is derived from an EMBL/GenBank/DDBJ whole genome shotgun (WGS) entry which is preliminary data.</text>
</comment>
<dbReference type="PANTHER" id="PTHR13812:SF19">
    <property type="entry name" value="KETIMINE REDUCTASE MU-CRYSTALLIN"/>
    <property type="match status" value="1"/>
</dbReference>
<organism evidence="1 2">
    <name type="scientific">Phytohabitans kaempferiae</name>
    <dbReference type="NCBI Taxonomy" id="1620943"/>
    <lineage>
        <taxon>Bacteria</taxon>
        <taxon>Bacillati</taxon>
        <taxon>Actinomycetota</taxon>
        <taxon>Actinomycetes</taxon>
        <taxon>Micromonosporales</taxon>
        <taxon>Micromonosporaceae</taxon>
    </lineage>
</organism>